<feature type="compositionally biased region" description="Low complexity" evidence="6">
    <location>
        <begin position="203"/>
        <end position="275"/>
    </location>
</feature>
<feature type="compositionally biased region" description="Basic and acidic residues" evidence="6">
    <location>
        <begin position="1045"/>
        <end position="1061"/>
    </location>
</feature>
<feature type="compositionally biased region" description="Basic and acidic residues" evidence="6">
    <location>
        <begin position="2449"/>
        <end position="2458"/>
    </location>
</feature>
<feature type="compositionally biased region" description="Basic and acidic residues" evidence="6">
    <location>
        <begin position="1703"/>
        <end position="1727"/>
    </location>
</feature>
<dbReference type="EMBL" id="LN714499">
    <property type="protein sequence ID" value="CEL75804.1"/>
    <property type="molecule type" value="Genomic_DNA"/>
</dbReference>
<dbReference type="Gene3D" id="3.30.342.10">
    <property type="entry name" value="DNA Polymerase, chain B, domain 1"/>
    <property type="match status" value="1"/>
</dbReference>
<feature type="compositionally biased region" description="Basic and acidic residues" evidence="6">
    <location>
        <begin position="1122"/>
        <end position="1142"/>
    </location>
</feature>
<dbReference type="GO" id="GO:0003677">
    <property type="term" value="F:DNA binding"/>
    <property type="evidence" value="ECO:0007669"/>
    <property type="project" value="InterPro"/>
</dbReference>
<feature type="region of interest" description="Disordered" evidence="6">
    <location>
        <begin position="4105"/>
        <end position="4131"/>
    </location>
</feature>
<feature type="compositionally biased region" description="Low complexity" evidence="6">
    <location>
        <begin position="1404"/>
        <end position="1416"/>
    </location>
</feature>
<dbReference type="InterPro" id="IPR017964">
    <property type="entry name" value="DNA-dir_DNA_pol_B_CS"/>
</dbReference>
<gene>
    <name evidence="8" type="ORF">BN1205_081600</name>
</gene>
<feature type="region of interest" description="Disordered" evidence="6">
    <location>
        <begin position="516"/>
        <end position="551"/>
    </location>
</feature>
<dbReference type="GO" id="GO:0000166">
    <property type="term" value="F:nucleotide binding"/>
    <property type="evidence" value="ECO:0007669"/>
    <property type="project" value="InterPro"/>
</dbReference>
<feature type="region of interest" description="Disordered" evidence="6">
    <location>
        <begin position="1243"/>
        <end position="1263"/>
    </location>
</feature>
<feature type="region of interest" description="Disordered" evidence="6">
    <location>
        <begin position="1809"/>
        <end position="1833"/>
    </location>
</feature>
<feature type="region of interest" description="Disordered" evidence="6">
    <location>
        <begin position="709"/>
        <end position="752"/>
    </location>
</feature>
<feature type="region of interest" description="Disordered" evidence="6">
    <location>
        <begin position="405"/>
        <end position="432"/>
    </location>
</feature>
<feature type="region of interest" description="Disordered" evidence="6">
    <location>
        <begin position="3139"/>
        <end position="3173"/>
    </location>
</feature>
<feature type="region of interest" description="Disordered" evidence="6">
    <location>
        <begin position="2247"/>
        <end position="2270"/>
    </location>
</feature>
<dbReference type="SMART" id="SM00486">
    <property type="entry name" value="POLBc"/>
    <property type="match status" value="1"/>
</dbReference>
<protein>
    <recommendedName>
        <fullName evidence="2">DNA-directed DNA polymerase</fullName>
        <ecNumber evidence="2">2.7.7.7</ecNumber>
    </recommendedName>
</protein>
<feature type="compositionally biased region" description="Basic residues" evidence="6">
    <location>
        <begin position="2070"/>
        <end position="2085"/>
    </location>
</feature>
<dbReference type="GO" id="GO:0005634">
    <property type="term" value="C:nucleus"/>
    <property type="evidence" value="ECO:0007669"/>
    <property type="project" value="TreeGrafter"/>
</dbReference>
<dbReference type="EC" id="2.7.7.7" evidence="2"/>
<feature type="domain" description="DNA-directed DNA polymerase family B multifunctional" evidence="7">
    <location>
        <begin position="3271"/>
        <end position="3377"/>
    </location>
</feature>
<proteinExistence type="inferred from homology"/>
<feature type="compositionally biased region" description="Basic and acidic residues" evidence="6">
    <location>
        <begin position="1098"/>
        <end position="1114"/>
    </location>
</feature>
<feature type="region of interest" description="Disordered" evidence="6">
    <location>
        <begin position="3398"/>
        <end position="3423"/>
    </location>
</feature>
<evidence type="ECO:0000256" key="4">
    <source>
        <dbReference type="ARBA" id="ARBA00022695"/>
    </source>
</evidence>
<feature type="compositionally biased region" description="Low complexity" evidence="6">
    <location>
        <begin position="1243"/>
        <end position="1259"/>
    </location>
</feature>
<dbReference type="PANTHER" id="PTHR45812">
    <property type="entry name" value="DNA POLYMERASE ZETA CATALYTIC SUBUNIT"/>
    <property type="match status" value="1"/>
</dbReference>
<feature type="compositionally biased region" description="Basic and acidic residues" evidence="6">
    <location>
        <begin position="2726"/>
        <end position="2757"/>
    </location>
</feature>
<keyword evidence="3" id="KW-0808">Transferase</keyword>
<name>A0A0F7UZW9_TOXGV</name>
<dbReference type="InterPro" id="IPR030559">
    <property type="entry name" value="PolZ_Rev3"/>
</dbReference>
<feature type="region of interest" description="Disordered" evidence="6">
    <location>
        <begin position="1628"/>
        <end position="1755"/>
    </location>
</feature>
<dbReference type="PROSITE" id="PS00116">
    <property type="entry name" value="DNA_POLYMERASE_B"/>
    <property type="match status" value="1"/>
</dbReference>
<feature type="compositionally biased region" description="Basic and acidic residues" evidence="6">
    <location>
        <begin position="1917"/>
        <end position="1927"/>
    </location>
</feature>
<keyword evidence="4" id="KW-0548">Nucleotidyltransferase</keyword>
<dbReference type="GO" id="GO:0003887">
    <property type="term" value="F:DNA-directed DNA polymerase activity"/>
    <property type="evidence" value="ECO:0007669"/>
    <property type="project" value="UniProtKB-KW"/>
</dbReference>
<feature type="compositionally biased region" description="Polar residues" evidence="6">
    <location>
        <begin position="1389"/>
        <end position="1400"/>
    </location>
</feature>
<feature type="compositionally biased region" description="Basic and acidic residues" evidence="6">
    <location>
        <begin position="2533"/>
        <end position="2542"/>
    </location>
</feature>
<feature type="region of interest" description="Disordered" evidence="6">
    <location>
        <begin position="1350"/>
        <end position="1420"/>
    </location>
</feature>
<feature type="region of interest" description="Disordered" evidence="6">
    <location>
        <begin position="2131"/>
        <end position="2176"/>
    </location>
</feature>
<dbReference type="InterPro" id="IPR043502">
    <property type="entry name" value="DNA/RNA_pol_sf"/>
</dbReference>
<dbReference type="InterPro" id="IPR006134">
    <property type="entry name" value="DNA-dir_DNA_pol_B_multi_dom"/>
</dbReference>
<dbReference type="InterPro" id="IPR012337">
    <property type="entry name" value="RNaseH-like_sf"/>
</dbReference>
<reference evidence="8" key="1">
    <citation type="journal article" date="2015" name="PLoS ONE">
        <title>Comprehensive Evaluation of Toxoplasma gondii VEG and Neospora caninum LIV Genomes with Tachyzoite Stage Transcriptome and Proteome Defines Novel Transcript Features.</title>
        <authorList>
            <person name="Ramaprasad A."/>
            <person name="Mourier T."/>
            <person name="Naeem R."/>
            <person name="Malas T.B."/>
            <person name="Moussa E."/>
            <person name="Panigrahi A."/>
            <person name="Vermont S.J."/>
            <person name="Otto T.D."/>
            <person name="Wastling J."/>
            <person name="Pain A."/>
        </authorList>
    </citation>
    <scope>NUCLEOTIDE SEQUENCE</scope>
    <source>
        <strain evidence="8">VEG</strain>
    </source>
</reference>
<feature type="compositionally biased region" description="Basic and acidic residues" evidence="6">
    <location>
        <begin position="1439"/>
        <end position="1454"/>
    </location>
</feature>
<feature type="compositionally biased region" description="Basic and acidic residues" evidence="6">
    <location>
        <begin position="3028"/>
        <end position="3043"/>
    </location>
</feature>
<feature type="compositionally biased region" description="Low complexity" evidence="6">
    <location>
        <begin position="1657"/>
        <end position="1693"/>
    </location>
</feature>
<dbReference type="Gene3D" id="1.10.132.60">
    <property type="entry name" value="DNA polymerase family B, C-terminal domain"/>
    <property type="match status" value="1"/>
</dbReference>
<feature type="region of interest" description="Disordered" evidence="6">
    <location>
        <begin position="1432"/>
        <end position="1479"/>
    </location>
</feature>
<accession>A0A0F7UZW9</accession>
<dbReference type="GO" id="GO:0042276">
    <property type="term" value="P:error-prone translesion synthesis"/>
    <property type="evidence" value="ECO:0007669"/>
    <property type="project" value="TreeGrafter"/>
</dbReference>
<feature type="region of interest" description="Disordered" evidence="6">
    <location>
        <begin position="3976"/>
        <end position="3998"/>
    </location>
</feature>
<feature type="region of interest" description="Disordered" evidence="6">
    <location>
        <begin position="2068"/>
        <end position="2119"/>
    </location>
</feature>
<feature type="region of interest" description="Disordered" evidence="6">
    <location>
        <begin position="21"/>
        <end position="76"/>
    </location>
</feature>
<feature type="compositionally biased region" description="Low complexity" evidence="6">
    <location>
        <begin position="1631"/>
        <end position="1644"/>
    </location>
</feature>
<feature type="compositionally biased region" description="Low complexity" evidence="6">
    <location>
        <begin position="2086"/>
        <end position="2119"/>
    </location>
</feature>
<keyword evidence="5" id="KW-0239">DNA-directed DNA polymerase</keyword>
<feature type="region of interest" description="Disordered" evidence="6">
    <location>
        <begin position="2484"/>
        <end position="2542"/>
    </location>
</feature>
<evidence type="ECO:0000256" key="2">
    <source>
        <dbReference type="ARBA" id="ARBA00012417"/>
    </source>
</evidence>
<evidence type="ECO:0000259" key="7">
    <source>
        <dbReference type="Pfam" id="PF00136"/>
    </source>
</evidence>
<evidence type="ECO:0000256" key="3">
    <source>
        <dbReference type="ARBA" id="ARBA00022679"/>
    </source>
</evidence>
<feature type="region of interest" description="Disordered" evidence="6">
    <location>
        <begin position="660"/>
        <end position="681"/>
    </location>
</feature>
<feature type="region of interest" description="Disordered" evidence="6">
    <location>
        <begin position="2299"/>
        <end position="2365"/>
    </location>
</feature>
<dbReference type="SUPFAM" id="SSF53098">
    <property type="entry name" value="Ribonuclease H-like"/>
    <property type="match status" value="2"/>
</dbReference>
<dbReference type="Gene3D" id="3.30.420.10">
    <property type="entry name" value="Ribonuclease H-like superfamily/Ribonuclease H"/>
    <property type="match status" value="2"/>
</dbReference>
<comment type="similarity">
    <text evidence="1">Belongs to the DNA polymerase type-B family.</text>
</comment>
<feature type="compositionally biased region" description="Basic and acidic residues" evidence="6">
    <location>
        <begin position="709"/>
        <end position="731"/>
    </location>
</feature>
<dbReference type="Pfam" id="PF00136">
    <property type="entry name" value="DNA_pol_B"/>
    <property type="match status" value="2"/>
</dbReference>
<sequence>MDSLRREDECLSAAWRSATHRWPLGRGRGQAQGTEQRGKSADEKPCTGSPSNCEGWRQTTDTREERTDRSDYLGEGRLEEDGAVARVWSAHPSSVDHKKVACCSQRECGAYVGRESAYNPVDISWGSTPQERARNALNPSTSESATYEREWEPGGCHQGRSDPGEHPSSASSARSHTGVRRGATASRQPSSRTRDASALETASGSASSDCSSSLQLPFSYRSSKSASSSSASSSGSLNASAPTPEAPSSLPQPASPSSSPQVSSICPQSPLSSSPFAQLQSLPGPHCPKSSMGNDRRSLENNRVLNPLVISVSVTVVEPCLEAPVPGLDPTTAPFSGRRLCRVPVLRIYGVVNDNPVRSVPSMCLYPPMLRAPPASSESPLSSSSASSLSSSSASSLSSSSASSLSSSSSSSLSSSSASSLSSSSSSSSSSSLSSSVSYSSSSPSSASSASSSLSSPSCACPCPRGDRRFLGRMCCVTVHNVFPYFFVPLPREAHEKPEVWLQWFSAKLRVWEDKLTSRSDPGASRPARGGGQGRAKRTGPGQAPAPSSTPGPPLVFALRLVKKRAFYGYDHAPRLFVQISTLHPGSKTVQLAALLLQGRVTGHPLQPFEIHIPFVSHFLADFHLRGMDLLTAVAPCFVQPVFLAPPMLLASPGARVASAADRTHSPQSPSEVPASARGDRQSVRCALSPGVAGCPGFSSVRRPVAVGAHERGQGREGHTAESGSNDERRGNASRSHHCSQSAWAGVHREGQTDRIQGREFMPASAEYVPGGVFLSKSWAQLWRCVEGSKTAREKPCGECEQHFRHTNASDETARAFLGVFPSCPSLGRPEVPARGQALPVISPALVPEEGLLSDGSRFTFRVLPARVQRRTKCELECHVLARNILNPFFVSKVDSPNSTVSLNCSLSAEETKGTSAAEAWERSSSFAADLLLPSVLDFWREEATRCAGLGISFPFDSPHAAPPAPPTLPSAAAAALAQRDEAPARGAVPEIFKRRLAQLLAKTGVLTDVSAVQAHLRRSGIDEATTGLLDQEHASRRSGTAALDCRDQKEMRMKNARETGDLPGDAGRSQAGSEGETGRGHLEGQGVESCEQQSWNPERRAAWADSEAARGDACENVDETGESKDVAAHSEVNRGTRRGENGDSGTLLGCDADRTDSGEQSAKRLRVTLCDAEACDDGTNGGPRPVPSFSSLFLSLPQQEAEDIPRPGSASQSSAASSCPPLSPANASGFFIDSAFSFSPVSQVSSSSGSQDPLGPDPCGSFQSPSAGACPVPGVPAGSPWQWLHACSATGGESTKGAVERTSLHAGGGFVEAPWNAQSAASTRNPPLVVYPERPTTEMLLPSEVRIAGDRPAPSITGVAPSRSNDTRLGGPRWLEDPTNALCHLGSRTDSASQRSPSGTREAPVVQSPAAPAPSHSDVWRESGVVHSATALPLPPVEHPEASGRDPFEERLPSQDAPLESSYSAPWRQMPSSGHVGSFGDKAIRRSWPEWSGDKVFLELNGVNSTEAILKSSEHEVREAKEGEVVELAEGWRDQDDDESGGKEETVCGVRAAEPGRLAIEDIVTVEAEIKGKGAIEEEADWAIAAVPHDRSEEEVPSSAAEAGGTRCVTLGGGVTALEPFELFAPQVCSRSQSSSSGSSSSVEGRRARRRRNRLLRSGQSRKTSSLDSSSCSPTVDYDASARSSDDSVSSDPCGALDMEVDSTKNGKPKEGNAEESDTSRVRGEEGQATFPTNKSGEAASKKPSAGLASGFQDRQEVCRSRASDFLHRRCVFSGSEEKTACLSTAVDMHMPMSNLSLDATVTLGRVQTPTGTSTDVRHATGIHSTGKMEDNLREADLVSKRLSQGSACEDHSGDEDRGTSSSYAATVVLSSGSAEGSGRKERFGGEATESRNRQEAPPQRAKEKEEETASPPNPDRTRENTEKHVGMPSRHSSHTSKEKWEGLEHARLQNLSEHGDSSQGPVLTLLFPRGEPKSPQVVAVNPTSHALLDRHCSVSQQSLQGWPDEPAELPFFGDPRDLPVSVLRAVEATLGGRQLREQEETVLGARRAESIAAAAAEETRLLAERRAKLGRKTRRRRRKRKNARQSQVSSSSQQTASQSSQCASQEPSQRGSQSSGRFGVLVDYHCKQRPHVERRRSGAVSTDALSKQAPGREAGTTMEPEPGRSGWFGSDAGRVQPSLVLPGKAVQPDTLVVEISSSSDSGSDGVCSRSAVVLTTWDATGRGPGETSLPSAPVVAVADRTNGETFPGTAFPHGSTKPPGNAFWGFYKPPPTTHEALASCPPRVQKHHERLLRREARREARRRQRRQSWGGEAERARTGDSSAASGCERVREPKGDSKRDFKRQNRRSRRDYSPNRKGRECRKEVRPALRWATRMDNGGRIVLMLVPASQSSGVERESARRERRSRTRRTISLSRSRAEPTVTRPSEIPPASSSASGCCTSEGFSHTGDDAAADRNWTDETRARADLPSRGLPFATACVEAESCPQDVGKPRNPRKTAGVDEVKVDHDPPTSPSANELKGKRSDSDDEGEGGERLGAPERARRNEANDLLSHQDVEVNSVQPRDRHICDGTSPVCDREHVPSSQTQQCGSLCLSAGSLTTGHSFSSACSSSDVSLGGVGEGARNVSQLSVASALKDAAKQARPFHASAANKLADEAIRGERTLASYGALLAVEVLAERTQCSPEAVDAGAPDPQQDAILAVALVLRDERLSLACRRAQRANGRHGGDAERWDKEAEGPEDQGKDGLGRREGRETDMEMGAKGNRNGDSQEAESSCGDPLANSGSETERRRKSGSKPFLSTALGRERCAEKAAASLAYFDATMIIFVDQAYKPRLPLNSRLCARSPGCRSASVPSSSTAHSLTSSSVASPFTRARQSFADFVALWQSRHPFTKSAQQQLPAFLPSDTEVVAVESERALIHYVCLIFSVADPSMVLQWDSGCMGLGFLLRRARVLGFGAELTTALGRRADPLLLSHLRSISYRPRSHVATSVSPAPVSQQSFGSVSSSSPALPQAESTSASSWSRPSTTDHREARHPTPRESGRSSGVSDVLLQGGMLSGRLLLECWRLLQSEVKLQQSSLEGVATEVLGVTFASVPPAILANLWKQGQGALRRAERLDEVELMTAWREWQLRVRRHEEVQGRPRDTAEGGKGHVFHGETQGARTEGPQTADGAGLQHIDAAQRTLGEPDSLVLEQIFADVERATGNPMGRLPGPEPRERDQEVMWAVSTMGAVLKYLLGRVRMTLALIDSTELLPRTAELARLYGCDFFSALTRGSQFKVESVMIQATKRLDYLFVSPSQTQVTEQPAPLCIPLVLEPKSGFYWSPVLVLDFRSLYPSIVIANNICYSTALGSVEIDPTVQATKTLGVMDFHCPPALFRQISEAYYRAASVDLRKGAPALPDPAGGAGERKGGRDSGERRGHSQASSFCASQAWDADSGGLRLLPSGAMFVSRRVRKGIFPQVLSEILQTRIMVQKAIKKYKGKVEEGLLRLLNYRQYGLKMIANVSYGYTAASFTGHMPCADIADAIVQTARTTLMRAIELVHSTPRWGGRVLYGDTDSMFVLVENKSLEAAFEIGREIAYTVTQQNPSPVELELEKVFYPCCLVSKKRYVGNAYAAPNLPPTFEAKGIEAIRRDQCGCTSSILESTLQTFFRSRDISQVKAHLYRQWTKIMLNQVPLKDFIFYKKCRLGSYKAEFGASTAASLPPQAKVAYARLQALVQSSVCLQDVLGTGTSETAPALPSGPSRGERVAFVYADLGLGGAEAFLTGKQSALRLLDCAVSPEQVEGGGRADNLVSLFLYGAPQRVLRPMPLQLPDAWTTGSVTPPQEGTARDFWSQHAGSCVWLRCWEPMPRSTVVKGTDSSLFPEGERTQAASPALQAPASRFGWRRLGMSPAGASCSGSFSVSVQQGQECSGIAPSAVQSLGEGNSEQLLLPVYLKYYIVRQVIPALDRLFGLLPGSTSVDLRQWFDRMPKPQTKPATRLRRQPQTGQQVVKKPRQGMLTFGTRPLPRKISPESRLLRARHGSVPQRTPVVDQMAVPSDAGAVSPAPQPRHKLLQALKVKNGAGGGSRVRLHHFFAASTCLFCGERCSLLPPGSLRELLGSSARANGSKGSSGGHKGDGSTDKVRRRRGGGAIHFEEDTEAAVRAQLFRKFECRNLTSDEDGEGNENGGRNNDGKLVIDLSSKSAFSSTSHGSVFWPLFQSASAREKQRYWQPPPVCAACSRDAERLLVVAYSELREEEKRVKEVEDICEACAGSRLCAAACLNAWHCDVYFRKLRNDMRLAAVSSKLRALHLHLKDSH</sequence>
<dbReference type="InterPro" id="IPR006172">
    <property type="entry name" value="DNA-dir_DNA_pol_B"/>
</dbReference>
<feature type="compositionally biased region" description="Low complexity" evidence="6">
    <location>
        <begin position="1207"/>
        <end position="1220"/>
    </location>
</feature>
<feature type="compositionally biased region" description="Basic and acidic residues" evidence="6">
    <location>
        <begin position="2330"/>
        <end position="2345"/>
    </location>
</feature>
<feature type="region of interest" description="Disordered" evidence="6">
    <location>
        <begin position="1028"/>
        <end position="1162"/>
    </location>
</feature>
<feature type="compositionally biased region" description="Basic and acidic residues" evidence="6">
    <location>
        <begin position="3409"/>
        <end position="3422"/>
    </location>
</feature>
<feature type="region of interest" description="Disordered" evidence="6">
    <location>
        <begin position="2991"/>
        <end position="3048"/>
    </location>
</feature>
<dbReference type="Gene3D" id="3.90.1600.10">
    <property type="entry name" value="Palm domain of DNA polymerase"/>
    <property type="match status" value="1"/>
</dbReference>
<dbReference type="GO" id="GO:0000724">
    <property type="term" value="P:double-strand break repair via homologous recombination"/>
    <property type="evidence" value="ECO:0007669"/>
    <property type="project" value="TreeGrafter"/>
</dbReference>
<feature type="compositionally biased region" description="Low complexity" evidence="6">
    <location>
        <begin position="2997"/>
        <end position="3009"/>
    </location>
</feature>
<dbReference type="InterPro" id="IPR036397">
    <property type="entry name" value="RNaseH_sf"/>
</dbReference>
<feature type="compositionally biased region" description="Basic and acidic residues" evidence="6">
    <location>
        <begin position="3139"/>
        <end position="3152"/>
    </location>
</feature>
<evidence type="ECO:0000256" key="5">
    <source>
        <dbReference type="ARBA" id="ARBA00022932"/>
    </source>
</evidence>
<dbReference type="Gene3D" id="1.10.287.690">
    <property type="entry name" value="Helix hairpin bin"/>
    <property type="match status" value="1"/>
</dbReference>
<feature type="region of interest" description="Disordered" evidence="6">
    <location>
        <begin position="2719"/>
        <end position="2799"/>
    </location>
</feature>
<feature type="compositionally biased region" description="Basic and acidic residues" evidence="6">
    <location>
        <begin position="1879"/>
        <end position="1909"/>
    </location>
</feature>
<dbReference type="GO" id="GO:0016035">
    <property type="term" value="C:zeta DNA polymerase complex"/>
    <property type="evidence" value="ECO:0007669"/>
    <property type="project" value="InterPro"/>
</dbReference>
<dbReference type="PRINTS" id="PR00106">
    <property type="entry name" value="DNAPOLB"/>
</dbReference>
<dbReference type="SUPFAM" id="SSF56672">
    <property type="entry name" value="DNA/RNA polymerases"/>
    <property type="match status" value="1"/>
</dbReference>
<evidence type="ECO:0000256" key="1">
    <source>
        <dbReference type="ARBA" id="ARBA00005755"/>
    </source>
</evidence>
<feature type="compositionally biased region" description="Basic and acidic residues" evidence="6">
    <location>
        <begin position="60"/>
        <end position="76"/>
    </location>
</feature>
<organism evidence="8">
    <name type="scientific">Toxoplasma gondii (strain ATCC 50861 / VEG)</name>
    <dbReference type="NCBI Taxonomy" id="432359"/>
    <lineage>
        <taxon>Eukaryota</taxon>
        <taxon>Sar</taxon>
        <taxon>Alveolata</taxon>
        <taxon>Apicomplexa</taxon>
        <taxon>Conoidasida</taxon>
        <taxon>Coccidia</taxon>
        <taxon>Eucoccidiorida</taxon>
        <taxon>Eimeriorina</taxon>
        <taxon>Sarcocystidae</taxon>
        <taxon>Toxoplasma</taxon>
    </lineage>
</organism>
<feature type="compositionally biased region" description="Basic and acidic residues" evidence="6">
    <location>
        <begin position="2500"/>
        <end position="2511"/>
    </location>
</feature>
<feature type="compositionally biased region" description="Basic and acidic residues" evidence="6">
    <location>
        <begin position="2352"/>
        <end position="2365"/>
    </location>
</feature>
<feature type="compositionally biased region" description="Basic and acidic residues" evidence="6">
    <location>
        <begin position="36"/>
        <end position="45"/>
    </location>
</feature>
<evidence type="ECO:0000313" key="8">
    <source>
        <dbReference type="EMBL" id="CEL75804.1"/>
    </source>
</evidence>
<feature type="domain" description="DNA-directed DNA polymerase family B multifunctional" evidence="7">
    <location>
        <begin position="3443"/>
        <end position="3695"/>
    </location>
</feature>
<feature type="region of interest" description="Disordered" evidence="6">
    <location>
        <begin position="1871"/>
        <end position="1943"/>
    </location>
</feature>
<feature type="region of interest" description="Disordered" evidence="6">
    <location>
        <begin position="2392"/>
        <end position="2458"/>
    </location>
</feature>
<evidence type="ECO:0000256" key="6">
    <source>
        <dbReference type="SAM" id="MobiDB-lite"/>
    </source>
</evidence>
<dbReference type="InterPro" id="IPR042087">
    <property type="entry name" value="DNA_pol_B_thumb"/>
</dbReference>
<feature type="region of interest" description="Disordered" evidence="6">
    <location>
        <begin position="120"/>
        <end position="297"/>
    </location>
</feature>
<feature type="region of interest" description="Disordered" evidence="6">
    <location>
        <begin position="1199"/>
        <end position="1220"/>
    </location>
</feature>
<feature type="compositionally biased region" description="Low complexity" evidence="6">
    <location>
        <begin position="3017"/>
        <end position="3027"/>
    </location>
</feature>
<dbReference type="PANTHER" id="PTHR45812:SF1">
    <property type="entry name" value="DNA POLYMERASE ZETA CATALYTIC SUBUNIT"/>
    <property type="match status" value="1"/>
</dbReference>
<dbReference type="InterPro" id="IPR023211">
    <property type="entry name" value="DNA_pol_palm_dom_sf"/>
</dbReference>